<dbReference type="EMBL" id="CP001734">
    <property type="protein sequence ID" value="ACV68562.1"/>
    <property type="molecule type" value="Genomic_DNA"/>
</dbReference>
<name>C8X2B5_DESRD</name>
<dbReference type="KEGG" id="drt:Dret_1274"/>
<evidence type="ECO:0000313" key="1">
    <source>
        <dbReference type="EMBL" id="ACV68562.1"/>
    </source>
</evidence>
<sequence>MRHALVIGLLSLVVVLVSPCLGRSEATPGPESADSSYALSLYGGALTDEDWRKSIGGQADFVESQLIVAAVQRSLWGESSDPWSIGVEANVAKHFGIQEHWEFNLPVLTLNWHRFPWNETLRQRVGFGAGPSVTTQRPKAEEEINPSSRHLLLYWHLETTLALPQSPWSVLFRLHHRSTAYGVFGDEGGSNALTTGIRYHF</sequence>
<evidence type="ECO:0000313" key="2">
    <source>
        <dbReference type="Proteomes" id="UP000001052"/>
    </source>
</evidence>
<keyword evidence="2" id="KW-1185">Reference proteome</keyword>
<proteinExistence type="predicted"/>
<accession>C8X2B5</accession>
<dbReference type="eggNOG" id="ENOG5032V6E">
    <property type="taxonomic scope" value="Bacteria"/>
</dbReference>
<protein>
    <recommendedName>
        <fullName evidence="3">Lipid A 3-O-deacylase-related protein</fullName>
    </recommendedName>
</protein>
<dbReference type="RefSeq" id="WP_015751709.1">
    <property type="nucleotide sequence ID" value="NC_013223.1"/>
</dbReference>
<dbReference type="Proteomes" id="UP000001052">
    <property type="component" value="Chromosome"/>
</dbReference>
<dbReference type="HOGENOM" id="CLU_091311_0_0_7"/>
<reference evidence="1 2" key="2">
    <citation type="journal article" date="2010" name="Stand. Genomic Sci.">
        <title>Complete genome sequence of Desulfohalobium retbaense type strain (HR(100)).</title>
        <authorList>
            <person name="Spring S."/>
            <person name="Nolan M."/>
            <person name="Lapidus A."/>
            <person name="Glavina Del Rio T."/>
            <person name="Copeland A."/>
            <person name="Tice H."/>
            <person name="Cheng J.F."/>
            <person name="Lucas S."/>
            <person name="Land M."/>
            <person name="Chen F."/>
            <person name="Bruce D."/>
            <person name="Goodwin L."/>
            <person name="Pitluck S."/>
            <person name="Ivanova N."/>
            <person name="Mavromatis K."/>
            <person name="Mikhailova N."/>
            <person name="Pati A."/>
            <person name="Chen A."/>
            <person name="Palaniappan K."/>
            <person name="Hauser L."/>
            <person name="Chang Y.J."/>
            <person name="Jeffries C.D."/>
            <person name="Munk C."/>
            <person name="Kiss H."/>
            <person name="Chain P."/>
            <person name="Han C."/>
            <person name="Brettin T."/>
            <person name="Detter J.C."/>
            <person name="Schuler E."/>
            <person name="Goker M."/>
            <person name="Rohde M."/>
            <person name="Bristow J."/>
            <person name="Eisen J.A."/>
            <person name="Markowitz V."/>
            <person name="Hugenholtz P."/>
            <person name="Kyrpides N.C."/>
            <person name="Klenk H.P."/>
        </authorList>
    </citation>
    <scope>NUCLEOTIDE SEQUENCE [LARGE SCALE GENOMIC DNA]</scope>
    <source>
        <strain evidence="1 2">DSM 5692</strain>
    </source>
</reference>
<gene>
    <name evidence="1" type="ordered locus">Dret_1274</name>
</gene>
<dbReference type="OrthoDB" id="323914at2"/>
<dbReference type="AlphaFoldDB" id="C8X2B5"/>
<organism evidence="1 2">
    <name type="scientific">Desulfohalobium retbaense (strain ATCC 49708 / DSM 5692 / JCM 16813 / HR100)</name>
    <dbReference type="NCBI Taxonomy" id="485915"/>
    <lineage>
        <taxon>Bacteria</taxon>
        <taxon>Pseudomonadati</taxon>
        <taxon>Thermodesulfobacteriota</taxon>
        <taxon>Desulfovibrionia</taxon>
        <taxon>Desulfovibrionales</taxon>
        <taxon>Desulfohalobiaceae</taxon>
        <taxon>Desulfohalobium</taxon>
    </lineage>
</organism>
<reference evidence="2" key="1">
    <citation type="submission" date="2009-09" db="EMBL/GenBank/DDBJ databases">
        <title>The complete chromosome of Desulfohalobium retbaense DSM 5692.</title>
        <authorList>
            <consortium name="US DOE Joint Genome Institute (JGI-PGF)"/>
            <person name="Lucas S."/>
            <person name="Copeland A."/>
            <person name="Lapidus A."/>
            <person name="Glavina del Rio T."/>
            <person name="Dalin E."/>
            <person name="Tice H."/>
            <person name="Bruce D."/>
            <person name="Goodwin L."/>
            <person name="Pitluck S."/>
            <person name="Kyrpides N."/>
            <person name="Mavromatis K."/>
            <person name="Ivanova N."/>
            <person name="Mikhailova N."/>
            <person name="Munk A.C."/>
            <person name="Brettin T."/>
            <person name="Detter J.C."/>
            <person name="Han C."/>
            <person name="Tapia R."/>
            <person name="Larimer F."/>
            <person name="Land M."/>
            <person name="Hauser L."/>
            <person name="Markowitz V."/>
            <person name="Cheng J.-F."/>
            <person name="Hugenholtz P."/>
            <person name="Woyke T."/>
            <person name="Wu D."/>
            <person name="Spring S."/>
            <person name="Klenk H.-P."/>
            <person name="Eisen J.A."/>
        </authorList>
    </citation>
    <scope>NUCLEOTIDE SEQUENCE [LARGE SCALE GENOMIC DNA]</scope>
    <source>
        <strain evidence="2">DSM 5692</strain>
    </source>
</reference>
<evidence type="ECO:0008006" key="3">
    <source>
        <dbReference type="Google" id="ProtNLM"/>
    </source>
</evidence>